<sequence length="425" mass="44734">MAVLGDHALLQGGGQDDGLESGARLVGAADGAVGPLCIQHLGLRRRNGFVPGLLAGSPLCQCLLVGLLLSVTATLDVFQVLVEHRVAYRPRVVQVKSWGVCPSQDFSRIGVHGDAEAAVLHLELLDALLQDALTVGLDGTVQGQGQIVAVSGVVVVLIAVEHLCAVAVFGGDDPPRFARESVVVLSLNAIGTVIIHVGVHKADHLGRQAVLGIVTLGGGRGVNAGDMVFVDEGDHRVPLVVLHPPLYDLIHGAGLGQAIEDVRLVQIQELGQVGGNELVGGLRVVQCLPILCCVRRLLSIRLLAGQDLFGGELDVVDRGAHGQSLPASVVDGAPVGLHRAVGGLLLHRHSLVFVVVADLDLPEPDQQRHERRHAEQCQQEQGAHQNGAVRPPVRLLLDHTLSLSVCHGWLTSLKKSRLPLSRGIG</sequence>
<evidence type="ECO:0000256" key="1">
    <source>
        <dbReference type="SAM" id="MobiDB-lite"/>
    </source>
</evidence>
<protein>
    <submittedName>
        <fullName evidence="2">Uncharacterized protein</fullName>
    </submittedName>
</protein>
<evidence type="ECO:0000313" key="2">
    <source>
        <dbReference type="EMBL" id="CUP15495.1"/>
    </source>
</evidence>
<gene>
    <name evidence="2" type="ORF">ERS852411_02747</name>
</gene>
<dbReference type="AlphaFoldDB" id="A0A174L135"/>
<reference evidence="2 3" key="1">
    <citation type="submission" date="2015-09" db="EMBL/GenBank/DDBJ databases">
        <authorList>
            <consortium name="Pathogen Informatics"/>
        </authorList>
    </citation>
    <scope>NUCLEOTIDE SEQUENCE [LARGE SCALE GENOMIC DNA]</scope>
    <source>
        <strain evidence="2 3">2789STDY5608854</strain>
    </source>
</reference>
<organism evidence="2 3">
    <name type="scientific">Flavonifractor plautii</name>
    <name type="common">Fusobacterium plautii</name>
    <dbReference type="NCBI Taxonomy" id="292800"/>
    <lineage>
        <taxon>Bacteria</taxon>
        <taxon>Bacillati</taxon>
        <taxon>Bacillota</taxon>
        <taxon>Clostridia</taxon>
        <taxon>Eubacteriales</taxon>
        <taxon>Oscillospiraceae</taxon>
        <taxon>Flavonifractor</taxon>
    </lineage>
</organism>
<feature type="region of interest" description="Disordered" evidence="1">
    <location>
        <begin position="365"/>
        <end position="389"/>
    </location>
</feature>
<feature type="compositionally biased region" description="Basic and acidic residues" evidence="1">
    <location>
        <begin position="365"/>
        <end position="375"/>
    </location>
</feature>
<evidence type="ECO:0000313" key="3">
    <source>
        <dbReference type="Proteomes" id="UP000095746"/>
    </source>
</evidence>
<dbReference type="EMBL" id="CYZT01000271">
    <property type="protein sequence ID" value="CUP15495.1"/>
    <property type="molecule type" value="Genomic_DNA"/>
</dbReference>
<dbReference type="Proteomes" id="UP000095746">
    <property type="component" value="Unassembled WGS sequence"/>
</dbReference>
<name>A0A174L135_FLAPL</name>
<proteinExistence type="predicted"/>
<accession>A0A174L135</accession>